<proteinExistence type="predicted"/>
<dbReference type="Pfam" id="PF00069">
    <property type="entry name" value="Pkinase"/>
    <property type="match status" value="1"/>
</dbReference>
<feature type="region of interest" description="Disordered" evidence="1">
    <location>
        <begin position="1"/>
        <end position="35"/>
    </location>
</feature>
<dbReference type="GO" id="GO:0005524">
    <property type="term" value="F:ATP binding"/>
    <property type="evidence" value="ECO:0007669"/>
    <property type="project" value="InterPro"/>
</dbReference>
<dbReference type="InterPro" id="IPR050235">
    <property type="entry name" value="CK1_Ser-Thr_kinase"/>
</dbReference>
<organism evidence="3 4">
    <name type="scientific">Ditylenchus destructor</name>
    <dbReference type="NCBI Taxonomy" id="166010"/>
    <lineage>
        <taxon>Eukaryota</taxon>
        <taxon>Metazoa</taxon>
        <taxon>Ecdysozoa</taxon>
        <taxon>Nematoda</taxon>
        <taxon>Chromadorea</taxon>
        <taxon>Rhabditida</taxon>
        <taxon>Tylenchina</taxon>
        <taxon>Tylenchomorpha</taxon>
        <taxon>Sphaerularioidea</taxon>
        <taxon>Anguinidae</taxon>
        <taxon>Anguininae</taxon>
        <taxon>Ditylenchus</taxon>
    </lineage>
</organism>
<dbReference type="EMBL" id="JAKKPZ010000006">
    <property type="protein sequence ID" value="KAI1720342.1"/>
    <property type="molecule type" value="Genomic_DNA"/>
</dbReference>
<keyword evidence="3" id="KW-0808">Transferase</keyword>
<gene>
    <name evidence="3" type="ORF">DdX_05729</name>
</gene>
<protein>
    <submittedName>
        <fullName evidence="3">Protein kinase domain-containing protein</fullName>
    </submittedName>
</protein>
<dbReference type="InterPro" id="IPR000719">
    <property type="entry name" value="Prot_kinase_dom"/>
</dbReference>
<dbReference type="InterPro" id="IPR011009">
    <property type="entry name" value="Kinase-like_dom_sf"/>
</dbReference>
<sequence>MSAPETSENEKSCSTCSTSTESSSSSSEHPKPNFTEGTIINQKWQISKQLGAGGIGVVYKVERVPSLEEAKENNALKAETIDPKRRYKETLKVEALVLRRLCFSEHVCDLFMAGRLESSANVIVMTELGPSLSFLRRRCPDQHFTLSTAIRITKRAISSIEDLHAIGFIHRDIKPSNFAIGLHPHRRKLHLLDFGFARSYLTWSANSKLVHRPPRTRAPFMGTDRYCSLNVHERIEQSRRDDMWSLFFTLIELMKGKLPWRNLGRKEIPAAKKKAIPFLLERTRSPCELNLMFDHIRSLEYTSRPDYALLKKCLSDVCVHRGFLDHEPFDWEDGAHYRKYFENT</sequence>
<dbReference type="Gene3D" id="1.10.510.10">
    <property type="entry name" value="Transferase(Phosphotransferase) domain 1"/>
    <property type="match status" value="1"/>
</dbReference>
<reference evidence="3" key="1">
    <citation type="submission" date="2022-01" db="EMBL/GenBank/DDBJ databases">
        <title>Genome Sequence Resource for Two Populations of Ditylenchus destructor, the Migratory Endoparasitic Phytonematode.</title>
        <authorList>
            <person name="Zhang H."/>
            <person name="Lin R."/>
            <person name="Xie B."/>
        </authorList>
    </citation>
    <scope>NUCLEOTIDE SEQUENCE</scope>
    <source>
        <strain evidence="3">BazhouSP</strain>
    </source>
</reference>
<keyword evidence="3" id="KW-0418">Kinase</keyword>
<evidence type="ECO:0000259" key="2">
    <source>
        <dbReference type="PROSITE" id="PS50011"/>
    </source>
</evidence>
<feature type="domain" description="Protein kinase" evidence="2">
    <location>
        <begin position="44"/>
        <end position="323"/>
    </location>
</feature>
<evidence type="ECO:0000313" key="3">
    <source>
        <dbReference type="EMBL" id="KAI1720342.1"/>
    </source>
</evidence>
<comment type="caution">
    <text evidence="3">The sequence shown here is derived from an EMBL/GenBank/DDBJ whole genome shotgun (WGS) entry which is preliminary data.</text>
</comment>
<dbReference type="AlphaFoldDB" id="A0AAD4RA84"/>
<dbReference type="PANTHER" id="PTHR11909">
    <property type="entry name" value="CASEIN KINASE-RELATED"/>
    <property type="match status" value="1"/>
</dbReference>
<evidence type="ECO:0000256" key="1">
    <source>
        <dbReference type="SAM" id="MobiDB-lite"/>
    </source>
</evidence>
<feature type="compositionally biased region" description="Low complexity" evidence="1">
    <location>
        <begin position="12"/>
        <end position="27"/>
    </location>
</feature>
<dbReference type="Proteomes" id="UP001201812">
    <property type="component" value="Unassembled WGS sequence"/>
</dbReference>
<evidence type="ECO:0000313" key="4">
    <source>
        <dbReference type="Proteomes" id="UP001201812"/>
    </source>
</evidence>
<dbReference type="SUPFAM" id="SSF56112">
    <property type="entry name" value="Protein kinase-like (PK-like)"/>
    <property type="match status" value="1"/>
</dbReference>
<dbReference type="SMART" id="SM00220">
    <property type="entry name" value="S_TKc"/>
    <property type="match status" value="1"/>
</dbReference>
<dbReference type="GO" id="GO:0004672">
    <property type="term" value="F:protein kinase activity"/>
    <property type="evidence" value="ECO:0007669"/>
    <property type="project" value="InterPro"/>
</dbReference>
<accession>A0AAD4RA84</accession>
<keyword evidence="4" id="KW-1185">Reference proteome</keyword>
<name>A0AAD4RA84_9BILA</name>
<dbReference type="PROSITE" id="PS50011">
    <property type="entry name" value="PROTEIN_KINASE_DOM"/>
    <property type="match status" value="1"/>
</dbReference>